<evidence type="ECO:0000313" key="1">
    <source>
        <dbReference type="EMBL" id="KAJ8886038.1"/>
    </source>
</evidence>
<dbReference type="EMBL" id="JARBHB010000004">
    <property type="protein sequence ID" value="KAJ8886038.1"/>
    <property type="molecule type" value="Genomic_DNA"/>
</dbReference>
<evidence type="ECO:0000313" key="2">
    <source>
        <dbReference type="Proteomes" id="UP001159363"/>
    </source>
</evidence>
<reference evidence="1 2" key="1">
    <citation type="submission" date="2023-02" db="EMBL/GenBank/DDBJ databases">
        <title>LHISI_Scaffold_Assembly.</title>
        <authorList>
            <person name="Stuart O.P."/>
            <person name="Cleave R."/>
            <person name="Magrath M.J.L."/>
            <person name="Mikheyev A.S."/>
        </authorList>
    </citation>
    <scope>NUCLEOTIDE SEQUENCE [LARGE SCALE GENOMIC DNA]</scope>
    <source>
        <strain evidence="1">Daus_M_001</strain>
        <tissue evidence="1">Leg muscle</tissue>
    </source>
</reference>
<dbReference type="Proteomes" id="UP001159363">
    <property type="component" value="Chromosome X"/>
</dbReference>
<proteinExistence type="predicted"/>
<comment type="caution">
    <text evidence="1">The sequence shown here is derived from an EMBL/GenBank/DDBJ whole genome shotgun (WGS) entry which is preliminary data.</text>
</comment>
<gene>
    <name evidence="1" type="ORF">PR048_012244</name>
</gene>
<name>A0ABQ9HNV6_9NEOP</name>
<protein>
    <submittedName>
        <fullName evidence="1">Uncharacterized protein</fullName>
    </submittedName>
</protein>
<organism evidence="1 2">
    <name type="scientific">Dryococelus australis</name>
    <dbReference type="NCBI Taxonomy" id="614101"/>
    <lineage>
        <taxon>Eukaryota</taxon>
        <taxon>Metazoa</taxon>
        <taxon>Ecdysozoa</taxon>
        <taxon>Arthropoda</taxon>
        <taxon>Hexapoda</taxon>
        <taxon>Insecta</taxon>
        <taxon>Pterygota</taxon>
        <taxon>Neoptera</taxon>
        <taxon>Polyneoptera</taxon>
        <taxon>Phasmatodea</taxon>
        <taxon>Verophasmatodea</taxon>
        <taxon>Anareolatae</taxon>
        <taxon>Phasmatidae</taxon>
        <taxon>Eurycanthinae</taxon>
        <taxon>Dryococelus</taxon>
    </lineage>
</organism>
<keyword evidence="2" id="KW-1185">Reference proteome</keyword>
<accession>A0ABQ9HNV6</accession>
<sequence length="88" mass="9984">MFSHLGATSAFWAILLDRESSMVCKFYTSFGHYNGADYPWEEMQPVIYTNEQITLSIDASKEILRAVLLQNNKQIAYVSTTLTPAQCN</sequence>